<feature type="domain" description="N-acetyltransferase" evidence="3">
    <location>
        <begin position="3"/>
        <end position="162"/>
    </location>
</feature>
<dbReference type="PROSITE" id="PS51186">
    <property type="entry name" value="GNAT"/>
    <property type="match status" value="1"/>
</dbReference>
<dbReference type="PANTHER" id="PTHR43072">
    <property type="entry name" value="N-ACETYLTRANSFERASE"/>
    <property type="match status" value="1"/>
</dbReference>
<gene>
    <name evidence="4" type="ORF">EZS27_007353</name>
</gene>
<dbReference type="SUPFAM" id="SSF55729">
    <property type="entry name" value="Acyl-CoA N-acyltransferases (Nat)"/>
    <property type="match status" value="1"/>
</dbReference>
<dbReference type="GO" id="GO:0016747">
    <property type="term" value="F:acyltransferase activity, transferring groups other than amino-acyl groups"/>
    <property type="evidence" value="ECO:0007669"/>
    <property type="project" value="InterPro"/>
</dbReference>
<dbReference type="AlphaFoldDB" id="A0A5J4SGZ6"/>
<dbReference type="CDD" id="cd04301">
    <property type="entry name" value="NAT_SF"/>
    <property type="match status" value="1"/>
</dbReference>
<dbReference type="EC" id="2.3.1.-" evidence="4"/>
<dbReference type="Pfam" id="PF00583">
    <property type="entry name" value="Acetyltransf_1"/>
    <property type="match status" value="1"/>
</dbReference>
<dbReference type="InterPro" id="IPR000182">
    <property type="entry name" value="GNAT_dom"/>
</dbReference>
<dbReference type="Gene3D" id="3.40.630.30">
    <property type="match status" value="1"/>
</dbReference>
<evidence type="ECO:0000256" key="1">
    <source>
        <dbReference type="ARBA" id="ARBA00022679"/>
    </source>
</evidence>
<organism evidence="4">
    <name type="scientific">termite gut metagenome</name>
    <dbReference type="NCBI Taxonomy" id="433724"/>
    <lineage>
        <taxon>unclassified sequences</taxon>
        <taxon>metagenomes</taxon>
        <taxon>organismal metagenomes</taxon>
    </lineage>
</organism>
<keyword evidence="1 4" id="KW-0808">Transferase</keyword>
<reference evidence="4" key="1">
    <citation type="submission" date="2019-03" db="EMBL/GenBank/DDBJ databases">
        <title>Single cell metagenomics reveals metabolic interactions within the superorganism composed of flagellate Streblomastix strix and complex community of Bacteroidetes bacteria on its surface.</title>
        <authorList>
            <person name="Treitli S.C."/>
            <person name="Kolisko M."/>
            <person name="Husnik F."/>
            <person name="Keeling P."/>
            <person name="Hampl V."/>
        </authorList>
    </citation>
    <scope>NUCLEOTIDE SEQUENCE</scope>
    <source>
        <strain evidence="4">STM</strain>
    </source>
</reference>
<dbReference type="EMBL" id="SNRY01000188">
    <property type="protein sequence ID" value="KAA6345052.1"/>
    <property type="molecule type" value="Genomic_DNA"/>
</dbReference>
<keyword evidence="2 4" id="KW-0012">Acyltransferase</keyword>
<name>A0A5J4SGZ6_9ZZZZ</name>
<evidence type="ECO:0000259" key="3">
    <source>
        <dbReference type="PROSITE" id="PS51186"/>
    </source>
</evidence>
<comment type="caution">
    <text evidence="4">The sequence shown here is derived from an EMBL/GenBank/DDBJ whole genome shotgun (WGS) entry which is preliminary data.</text>
</comment>
<evidence type="ECO:0000256" key="2">
    <source>
        <dbReference type="ARBA" id="ARBA00023315"/>
    </source>
</evidence>
<protein>
    <submittedName>
        <fullName evidence="4">L-methionine sulfoximine/L-methionine sulfone acetyltransferase</fullName>
        <ecNumber evidence="4">2.3.1.-</ecNumber>
    </submittedName>
</protein>
<dbReference type="InterPro" id="IPR016181">
    <property type="entry name" value="Acyl_CoA_acyltransferase"/>
</dbReference>
<sequence length="164" mass="18999">MPLLFTDLQETDLPFVKEVYDYYTLHTTIVYFIQPVRIEELKALIPIGNKKYRSYLVCTNTREKCGFCYFTQFKPRAAFHVSVEVTLYLNPQYAGKGYGKEILNFIEPVIREAGYKNIMALVSGENESSIRLFEKCGYNCCGNICQVAEKFGQKLDLKLFQKLI</sequence>
<dbReference type="PANTHER" id="PTHR43072:SF23">
    <property type="entry name" value="UPF0039 PROTEIN C11D3.02C"/>
    <property type="match status" value="1"/>
</dbReference>
<evidence type="ECO:0000313" key="4">
    <source>
        <dbReference type="EMBL" id="KAA6345052.1"/>
    </source>
</evidence>
<accession>A0A5J4SGZ6</accession>
<proteinExistence type="predicted"/>